<dbReference type="RefSeq" id="WP_034877821.1">
    <property type="nucleotide sequence ID" value="NZ_JOKG01000004.1"/>
</dbReference>
<dbReference type="Pfam" id="PF00106">
    <property type="entry name" value="adh_short"/>
    <property type="match status" value="1"/>
</dbReference>
<reference evidence="1 2" key="1">
    <citation type="submission" date="2014-06" db="EMBL/GenBank/DDBJ databases">
        <title>Whole Genome Sequences of Three Symbiotic Endozoicomonas Bacteria.</title>
        <authorList>
            <person name="Neave M.J."/>
            <person name="Apprill A."/>
            <person name="Voolstra C.R."/>
        </authorList>
    </citation>
    <scope>NUCLEOTIDE SEQUENCE [LARGE SCALE GENOMIC DNA]</scope>
    <source>
        <strain evidence="1 2">LMG 24815</strain>
    </source>
</reference>
<accession>A0A081N1Y9</accession>
<dbReference type="EMBL" id="JOKG01000004">
    <property type="protein sequence ID" value="KEQ12462.1"/>
    <property type="molecule type" value="Genomic_DNA"/>
</dbReference>
<dbReference type="NCBIfam" id="NF006532">
    <property type="entry name" value="PRK09009.1"/>
    <property type="match status" value="1"/>
</dbReference>
<dbReference type="InterPro" id="IPR002347">
    <property type="entry name" value="SDR_fam"/>
</dbReference>
<dbReference type="InterPro" id="IPR036291">
    <property type="entry name" value="NAD(P)-bd_dom_sf"/>
</dbReference>
<dbReference type="SUPFAM" id="SSF51735">
    <property type="entry name" value="NAD(P)-binding Rossmann-fold domains"/>
    <property type="match status" value="1"/>
</dbReference>
<dbReference type="Gene3D" id="3.40.50.720">
    <property type="entry name" value="NAD(P)-binding Rossmann-like Domain"/>
    <property type="match status" value="1"/>
</dbReference>
<evidence type="ECO:0000313" key="2">
    <source>
        <dbReference type="Proteomes" id="UP000028006"/>
    </source>
</evidence>
<dbReference type="GO" id="GO:0016491">
    <property type="term" value="F:oxidoreductase activity"/>
    <property type="evidence" value="ECO:0007669"/>
    <property type="project" value="TreeGrafter"/>
</dbReference>
<dbReference type="GO" id="GO:0005737">
    <property type="term" value="C:cytoplasm"/>
    <property type="evidence" value="ECO:0007669"/>
    <property type="project" value="TreeGrafter"/>
</dbReference>
<dbReference type="Proteomes" id="UP000028006">
    <property type="component" value="Unassembled WGS sequence"/>
</dbReference>
<dbReference type="InterPro" id="IPR051468">
    <property type="entry name" value="Fungal_SecMetab_SDRs"/>
</dbReference>
<dbReference type="eggNOG" id="COG1028">
    <property type="taxonomic scope" value="Bacteria"/>
</dbReference>
<dbReference type="AlphaFoldDB" id="A0A081N1Y9"/>
<dbReference type="CDD" id="cd05325">
    <property type="entry name" value="carb_red_sniffer_like_SDR_c"/>
    <property type="match status" value="1"/>
</dbReference>
<comment type="caution">
    <text evidence="1">The sequence shown here is derived from an EMBL/GenBank/DDBJ whole genome shotgun (WGS) entry which is preliminary data.</text>
</comment>
<evidence type="ECO:0000313" key="1">
    <source>
        <dbReference type="EMBL" id="KEQ12462.1"/>
    </source>
</evidence>
<proteinExistence type="predicted"/>
<sequence>MDILITGGNGGIGLAMVQAILNTMPDATVHATWRSKEPEFQHNNLVWHSLDLTDESQIENLSKRLSKLDWLINAAGLLHNQTHMPEKTIQSIESDFFLESLKANTLPSLLLARYFQPALKQSEDSRFAVISARVGSISDNYLGGWISYRCAKAALNMALKTISIEWKRTVPKCTVLALHPGTTNTPLSKPFQRNVSPEKLFSPEKSVQQLLNVIKTSSSDSTGQFLAYDGTELPW</sequence>
<dbReference type="PRINTS" id="PR00081">
    <property type="entry name" value="GDHRDH"/>
</dbReference>
<dbReference type="PANTHER" id="PTHR43544:SF12">
    <property type="entry name" value="NAD(P)-BINDING ROSSMANN-FOLD SUPERFAMILY PROTEIN"/>
    <property type="match status" value="1"/>
</dbReference>
<protein>
    <submittedName>
        <fullName evidence="1">C factor cell-cell signaling protein</fullName>
    </submittedName>
</protein>
<keyword evidence="2" id="KW-1185">Reference proteome</keyword>
<organism evidence="1 2">
    <name type="scientific">Endozoicomonas montiporae</name>
    <dbReference type="NCBI Taxonomy" id="1027273"/>
    <lineage>
        <taxon>Bacteria</taxon>
        <taxon>Pseudomonadati</taxon>
        <taxon>Pseudomonadota</taxon>
        <taxon>Gammaproteobacteria</taxon>
        <taxon>Oceanospirillales</taxon>
        <taxon>Endozoicomonadaceae</taxon>
        <taxon>Endozoicomonas</taxon>
    </lineage>
</organism>
<dbReference type="PANTHER" id="PTHR43544">
    <property type="entry name" value="SHORT-CHAIN DEHYDROGENASE/REDUCTASE"/>
    <property type="match status" value="1"/>
</dbReference>
<name>A0A081N1Y9_9GAMM</name>
<gene>
    <name evidence="1" type="ORF">GZ77_18240</name>
</gene>